<feature type="compositionally biased region" description="Basic and acidic residues" evidence="1">
    <location>
        <begin position="308"/>
        <end position="326"/>
    </location>
</feature>
<proteinExistence type="predicted"/>
<organism evidence="2 3">
    <name type="scientific">Plasmopara halstedii</name>
    <name type="common">Downy mildew of sunflower</name>
    <dbReference type="NCBI Taxonomy" id="4781"/>
    <lineage>
        <taxon>Eukaryota</taxon>
        <taxon>Sar</taxon>
        <taxon>Stramenopiles</taxon>
        <taxon>Oomycota</taxon>
        <taxon>Peronosporomycetes</taxon>
        <taxon>Peronosporales</taxon>
        <taxon>Peronosporaceae</taxon>
        <taxon>Plasmopara</taxon>
    </lineage>
</organism>
<dbReference type="GeneID" id="36399872"/>
<evidence type="ECO:0000313" key="2">
    <source>
        <dbReference type="EMBL" id="CEG47669.1"/>
    </source>
</evidence>
<dbReference type="RefSeq" id="XP_024584038.1">
    <property type="nucleotide sequence ID" value="XM_024718661.1"/>
</dbReference>
<evidence type="ECO:0000313" key="3">
    <source>
        <dbReference type="Proteomes" id="UP000054928"/>
    </source>
</evidence>
<dbReference type="AlphaFoldDB" id="A0A0P1AYX2"/>
<keyword evidence="3" id="KW-1185">Reference proteome</keyword>
<reference evidence="3" key="1">
    <citation type="submission" date="2014-09" db="EMBL/GenBank/DDBJ databases">
        <authorList>
            <person name="Sharma Rahul"/>
            <person name="Thines Marco"/>
        </authorList>
    </citation>
    <scope>NUCLEOTIDE SEQUENCE [LARGE SCALE GENOMIC DNA]</scope>
</reference>
<dbReference type="Proteomes" id="UP000054928">
    <property type="component" value="Unassembled WGS sequence"/>
</dbReference>
<sequence length="400" mass="46258">MASLNAYAQSLRNDKRLDKEYEEGVPFFVPQLSKVKTSVMCQGKSQKLLFNYERRSSVSPDPSSPLTLPYRKQGNQKFYTEENLKKRQKLMGNPKILKAIERFWDTFACIRRGGDTISMREYVDVFMKLYKALVTPSDFSIGEARCIVEKDWAKDSDNCERLSKTLFVSALFEVVDIWTTNIGVKEYIAFLNKLFKRVTVTIYDHVKMQWMIAFAELDTIRSFDDPNFIEENGEECVDNNNVTNEANAVPRPPFLRNKTRSASAFLSASNNDRLPELNFARRGQNDGWNSSRSDELSYSCDDQLFENETAKTRSDEGSKDKRRQFDDEVQSEPSTARLSRPMFPDISPPHVLLHLPNIYLNPDLTDVHEAECAARRRLRRNARLVQNVRRILSSNHQFQA</sequence>
<dbReference type="OMA" id="IVEKDWA"/>
<evidence type="ECO:0000256" key="1">
    <source>
        <dbReference type="SAM" id="MobiDB-lite"/>
    </source>
</evidence>
<dbReference type="EMBL" id="CCYD01002664">
    <property type="protein sequence ID" value="CEG47669.1"/>
    <property type="molecule type" value="Genomic_DNA"/>
</dbReference>
<feature type="region of interest" description="Disordered" evidence="1">
    <location>
        <begin position="307"/>
        <end position="343"/>
    </location>
</feature>
<accession>A0A0P1AYX2</accession>
<name>A0A0P1AYX2_PLAHL</name>
<protein>
    <submittedName>
        <fullName evidence="2">Uncharacterized protein</fullName>
    </submittedName>
</protein>
<dbReference type="STRING" id="4781.A0A0P1AYX2"/>
<dbReference type="OrthoDB" id="439792at2759"/>